<dbReference type="PANTHER" id="PTHR12302:SF3">
    <property type="entry name" value="SERINE_THREONINE-PROTEIN KINASE 31"/>
    <property type="match status" value="1"/>
</dbReference>
<proteinExistence type="predicted"/>
<gene>
    <name evidence="5" type="ORF">MNBD_ALPHA09-2167</name>
</gene>
<organism evidence="5">
    <name type="scientific">hydrothermal vent metagenome</name>
    <dbReference type="NCBI Taxonomy" id="652676"/>
    <lineage>
        <taxon>unclassified sequences</taxon>
        <taxon>metagenomes</taxon>
        <taxon>ecological metagenomes</taxon>
    </lineage>
</organism>
<evidence type="ECO:0000313" key="5">
    <source>
        <dbReference type="EMBL" id="VAW14638.1"/>
    </source>
</evidence>
<evidence type="ECO:0000259" key="4">
    <source>
        <dbReference type="PROSITE" id="PS50830"/>
    </source>
</evidence>
<protein>
    <recommendedName>
        <fullName evidence="4">TNase-like domain-containing protein</fullName>
    </recommendedName>
</protein>
<dbReference type="GO" id="GO:0016787">
    <property type="term" value="F:hydrolase activity"/>
    <property type="evidence" value="ECO:0007669"/>
    <property type="project" value="UniProtKB-KW"/>
</dbReference>
<dbReference type="SMART" id="SM00318">
    <property type="entry name" value="SNc"/>
    <property type="match status" value="1"/>
</dbReference>
<dbReference type="GO" id="GO:0004519">
    <property type="term" value="F:endonuclease activity"/>
    <property type="evidence" value="ECO:0007669"/>
    <property type="project" value="UniProtKB-KW"/>
</dbReference>
<dbReference type="InterPro" id="IPR035437">
    <property type="entry name" value="SNase_OB-fold_sf"/>
</dbReference>
<dbReference type="PROSITE" id="PS50830">
    <property type="entry name" value="TNASE_3"/>
    <property type="match status" value="1"/>
</dbReference>
<dbReference type="EMBL" id="UOEM01000076">
    <property type="protein sequence ID" value="VAW14638.1"/>
    <property type="molecule type" value="Genomic_DNA"/>
</dbReference>
<dbReference type="Pfam" id="PF00565">
    <property type="entry name" value="SNase"/>
    <property type="match status" value="1"/>
</dbReference>
<evidence type="ECO:0000256" key="3">
    <source>
        <dbReference type="ARBA" id="ARBA00022801"/>
    </source>
</evidence>
<keyword evidence="1" id="KW-0540">Nuclease</keyword>
<reference evidence="5" key="1">
    <citation type="submission" date="2018-06" db="EMBL/GenBank/DDBJ databases">
        <authorList>
            <person name="Zhirakovskaya E."/>
        </authorList>
    </citation>
    <scope>NUCLEOTIDE SEQUENCE</scope>
</reference>
<dbReference type="SUPFAM" id="SSF50199">
    <property type="entry name" value="Staphylococcal nuclease"/>
    <property type="match status" value="1"/>
</dbReference>
<accession>A0A3B0T9A5</accession>
<keyword evidence="2" id="KW-0255">Endonuclease</keyword>
<dbReference type="AlphaFoldDB" id="A0A3B0T9A5"/>
<sequence>MLRKKIILALGLVIAISPWAAPARGQTPDCKLVTSGTATVTSVIDGDTVGLDDGSQVRLVGTQAPKLPLGRKNFPVWPLAPEAKAGLAELTLGKTVELRYGGLRKDRHGRRLAHLFAGDDQTWVQEEMIARGLARTYSFADNRSCVRRLQKREARARGEELGIWSLDYYALRQASETGELLDLVNSFQLVEGRIAAVAKVRGRVFLNFGKNYRDDFTAVISPGDVRRFANGSIDLMALKGATIRVRGWVERFNGPSIDVTHPEQIEILK</sequence>
<evidence type="ECO:0000256" key="2">
    <source>
        <dbReference type="ARBA" id="ARBA00022759"/>
    </source>
</evidence>
<keyword evidence="3" id="KW-0378">Hydrolase</keyword>
<dbReference type="Gene3D" id="2.40.50.90">
    <property type="match status" value="1"/>
</dbReference>
<dbReference type="InterPro" id="IPR016071">
    <property type="entry name" value="Staphylococal_nuclease_OB-fold"/>
</dbReference>
<name>A0A3B0T9A5_9ZZZZ</name>
<feature type="domain" description="TNase-like" evidence="4">
    <location>
        <begin position="34"/>
        <end position="166"/>
    </location>
</feature>
<dbReference type="PANTHER" id="PTHR12302">
    <property type="entry name" value="EBNA2 BINDING PROTEIN P100"/>
    <property type="match status" value="1"/>
</dbReference>
<evidence type="ECO:0000256" key="1">
    <source>
        <dbReference type="ARBA" id="ARBA00022722"/>
    </source>
</evidence>